<dbReference type="Gene3D" id="2.40.360.20">
    <property type="match status" value="1"/>
</dbReference>
<dbReference type="InterPro" id="IPR049279">
    <property type="entry name" value="DUF3108-like"/>
</dbReference>
<dbReference type="OrthoDB" id="665223at2"/>
<dbReference type="EMBL" id="CP032050">
    <property type="protein sequence ID" value="AYN66767.1"/>
    <property type="molecule type" value="Genomic_DNA"/>
</dbReference>
<feature type="signal peptide" evidence="1">
    <location>
        <begin position="1"/>
        <end position="20"/>
    </location>
</feature>
<organism evidence="3 4">
    <name type="scientific">Euzebyella marina</name>
    <dbReference type="NCBI Taxonomy" id="1761453"/>
    <lineage>
        <taxon>Bacteria</taxon>
        <taxon>Pseudomonadati</taxon>
        <taxon>Bacteroidota</taxon>
        <taxon>Flavobacteriia</taxon>
        <taxon>Flavobacteriales</taxon>
        <taxon>Flavobacteriaceae</taxon>
        <taxon>Euzebyella</taxon>
    </lineage>
</organism>
<feature type="domain" description="DUF3108" evidence="2">
    <location>
        <begin position="32"/>
        <end position="225"/>
    </location>
</feature>
<dbReference type="AlphaFoldDB" id="A0A3G2L3B0"/>
<accession>A0A3G2L3B0</accession>
<gene>
    <name evidence="3" type="ORF">D1013_04910</name>
</gene>
<sequence length="230" mass="25951">MNNKIIALFVLVLITNLAWSQSNCSKYYPMNEGTSFQYTIYDKKGKEDGNTDYKIVDITNDGGTTHATMQMRLTDKKGKVVFESDYKFTCTGNGVKIDYNSIMPQKMLEQFGDMEYEITGTDIEVPNNLEVGQELNDANVDMAISMAGMNMEVSVQMINRKVEKKESVSTPAGNYDCYVIYTDTESKTMGASQTFPSRLWLAEGVGMIKQETYKKNGDLMSSMQLTQYNK</sequence>
<dbReference type="RefSeq" id="WP_121847819.1">
    <property type="nucleotide sequence ID" value="NZ_CP032050.1"/>
</dbReference>
<evidence type="ECO:0000259" key="2">
    <source>
        <dbReference type="Pfam" id="PF21347"/>
    </source>
</evidence>
<dbReference type="Pfam" id="PF21347">
    <property type="entry name" value="DUF3108_like"/>
    <property type="match status" value="1"/>
</dbReference>
<evidence type="ECO:0000313" key="4">
    <source>
        <dbReference type="Proteomes" id="UP000276309"/>
    </source>
</evidence>
<name>A0A3G2L3B0_9FLAO</name>
<keyword evidence="1" id="KW-0732">Signal</keyword>
<keyword evidence="4" id="KW-1185">Reference proteome</keyword>
<protein>
    <recommendedName>
        <fullName evidence="2">DUF3108 domain-containing protein</fullName>
    </recommendedName>
</protein>
<evidence type="ECO:0000313" key="3">
    <source>
        <dbReference type="EMBL" id="AYN66767.1"/>
    </source>
</evidence>
<reference evidence="3 4" key="1">
    <citation type="submission" date="2018-08" db="EMBL/GenBank/DDBJ databases">
        <title>The reduced genetic potential of extracellular carbohydrate catabolism in Euzebyella marina RN62, a Flavobacteriia bacterium isolated from the hadal water.</title>
        <authorList>
            <person name="Xue C."/>
        </authorList>
    </citation>
    <scope>NUCLEOTIDE SEQUENCE [LARGE SCALE GENOMIC DNA]</scope>
    <source>
        <strain evidence="3 4">RN62</strain>
    </source>
</reference>
<dbReference type="Proteomes" id="UP000276309">
    <property type="component" value="Chromosome"/>
</dbReference>
<evidence type="ECO:0000256" key="1">
    <source>
        <dbReference type="SAM" id="SignalP"/>
    </source>
</evidence>
<dbReference type="KEGG" id="emar:D1013_04910"/>
<feature type="chain" id="PRO_5018265185" description="DUF3108 domain-containing protein" evidence="1">
    <location>
        <begin position="21"/>
        <end position="230"/>
    </location>
</feature>
<proteinExistence type="predicted"/>